<evidence type="ECO:0000256" key="2">
    <source>
        <dbReference type="ARBA" id="ARBA00010004"/>
    </source>
</evidence>
<comment type="similarity">
    <text evidence="2">Belongs to the FliJ family.</text>
</comment>
<evidence type="ECO:0000256" key="3">
    <source>
        <dbReference type="ARBA" id="ARBA00020392"/>
    </source>
</evidence>
<evidence type="ECO:0000256" key="5">
    <source>
        <dbReference type="ARBA" id="ARBA00022475"/>
    </source>
</evidence>
<gene>
    <name evidence="12" type="primary">fliJ</name>
    <name evidence="12" type="ORF">Q9291_09700</name>
</gene>
<name>A0ABT9JU57_9PROT</name>
<evidence type="ECO:0000256" key="10">
    <source>
        <dbReference type="ARBA" id="ARBA00023225"/>
    </source>
</evidence>
<keyword evidence="9" id="KW-0472">Membrane</keyword>
<keyword evidence="12" id="KW-0969">Cilium</keyword>
<dbReference type="PANTHER" id="PTHR38786">
    <property type="entry name" value="FLAGELLAR FLIJ PROTEIN"/>
    <property type="match status" value="1"/>
</dbReference>
<keyword evidence="4" id="KW-0813">Transport</keyword>
<dbReference type="PANTHER" id="PTHR38786:SF1">
    <property type="entry name" value="FLAGELLAR FLIJ PROTEIN"/>
    <property type="match status" value="1"/>
</dbReference>
<evidence type="ECO:0000256" key="7">
    <source>
        <dbReference type="ARBA" id="ARBA00022795"/>
    </source>
</evidence>
<protein>
    <recommendedName>
        <fullName evidence="3">Flagellar FliJ protein</fullName>
    </recommendedName>
</protein>
<dbReference type="InterPro" id="IPR053716">
    <property type="entry name" value="Flag_assembly_chemotaxis_eff"/>
</dbReference>
<evidence type="ECO:0000256" key="11">
    <source>
        <dbReference type="SAM" id="MobiDB-lite"/>
    </source>
</evidence>
<sequence>MANQSTQTLVFLQGLATEEVDAAMQALALAMQQLEQAHTQQAMLGQYQQEYQQQWQLAAQKGLKADLYRNFQGFFSQLELAVQGQNVQIAHWQSVVQQKQLELQEKQRKQKSYEVLIARAEHAQQKVERKRDQKMMDEFASRAKRSGLT</sequence>
<comment type="subcellular location">
    <subcellularLocation>
        <location evidence="1">Cell membrane</location>
        <topology evidence="1">Peripheral membrane protein</topology>
        <orientation evidence="1">Cytoplasmic side</orientation>
    </subcellularLocation>
</comment>
<dbReference type="Proteomes" id="UP001225906">
    <property type="component" value="Unassembled WGS sequence"/>
</dbReference>
<dbReference type="Pfam" id="PF02050">
    <property type="entry name" value="FliJ"/>
    <property type="match status" value="1"/>
</dbReference>
<keyword evidence="7" id="KW-1005">Bacterial flagellum biogenesis</keyword>
<dbReference type="InterPro" id="IPR052570">
    <property type="entry name" value="FliJ"/>
</dbReference>
<proteinExistence type="inferred from homology"/>
<dbReference type="InterPro" id="IPR012823">
    <property type="entry name" value="Flagell_FliJ"/>
</dbReference>
<accession>A0ABT9JU57</accession>
<feature type="compositionally biased region" description="Basic and acidic residues" evidence="11">
    <location>
        <begin position="122"/>
        <end position="141"/>
    </location>
</feature>
<evidence type="ECO:0000256" key="4">
    <source>
        <dbReference type="ARBA" id="ARBA00022448"/>
    </source>
</evidence>
<keyword evidence="12" id="KW-0282">Flagellum</keyword>
<keyword evidence="10" id="KW-1006">Bacterial flagellum protein export</keyword>
<keyword evidence="12" id="KW-0966">Cell projection</keyword>
<feature type="region of interest" description="Disordered" evidence="11">
    <location>
        <begin position="122"/>
        <end position="149"/>
    </location>
</feature>
<dbReference type="PRINTS" id="PR01004">
    <property type="entry name" value="FLGFLIJ"/>
</dbReference>
<organism evidence="12 13">
    <name type="scientific">Methylophilus aquaticus</name>
    <dbReference type="NCBI Taxonomy" id="1971610"/>
    <lineage>
        <taxon>Bacteria</taxon>
        <taxon>Pseudomonadati</taxon>
        <taxon>Pseudomonadota</taxon>
        <taxon>Betaproteobacteria</taxon>
        <taxon>Nitrosomonadales</taxon>
        <taxon>Methylophilaceae</taxon>
        <taxon>Methylophilus</taxon>
    </lineage>
</organism>
<dbReference type="Gene3D" id="1.10.287.1700">
    <property type="match status" value="1"/>
</dbReference>
<evidence type="ECO:0000256" key="1">
    <source>
        <dbReference type="ARBA" id="ARBA00004413"/>
    </source>
</evidence>
<reference evidence="13" key="1">
    <citation type="journal article" date="2019" name="Int. J. Syst. Evol. Microbiol.">
        <title>The Global Catalogue of Microorganisms (GCM) 10K type strain sequencing project: providing services to taxonomists for standard genome sequencing and annotation.</title>
        <authorList>
            <consortium name="The Broad Institute Genomics Platform"/>
            <consortium name="The Broad Institute Genome Sequencing Center for Infectious Disease"/>
            <person name="Wu L."/>
            <person name="Ma J."/>
        </authorList>
    </citation>
    <scope>NUCLEOTIDE SEQUENCE [LARGE SCALE GENOMIC DNA]</scope>
    <source>
        <strain evidence="13">VKM B-3159</strain>
    </source>
</reference>
<comment type="caution">
    <text evidence="12">The sequence shown here is derived from an EMBL/GenBank/DDBJ whole genome shotgun (WGS) entry which is preliminary data.</text>
</comment>
<dbReference type="NCBIfam" id="TIGR02473">
    <property type="entry name" value="flagell_FliJ"/>
    <property type="match status" value="1"/>
</dbReference>
<evidence type="ECO:0000313" key="12">
    <source>
        <dbReference type="EMBL" id="MDP8568122.1"/>
    </source>
</evidence>
<evidence type="ECO:0000256" key="9">
    <source>
        <dbReference type="ARBA" id="ARBA00023136"/>
    </source>
</evidence>
<evidence type="ECO:0000256" key="6">
    <source>
        <dbReference type="ARBA" id="ARBA00022500"/>
    </source>
</evidence>
<keyword evidence="13" id="KW-1185">Reference proteome</keyword>
<evidence type="ECO:0000313" key="13">
    <source>
        <dbReference type="Proteomes" id="UP001225906"/>
    </source>
</evidence>
<dbReference type="InterPro" id="IPR018006">
    <property type="entry name" value="Flag_FliJ_proteobac"/>
</dbReference>
<dbReference type="PIRSF" id="PIRSF019404">
    <property type="entry name" value="FliJ"/>
    <property type="match status" value="1"/>
</dbReference>
<dbReference type="EMBL" id="JAVCAP010000020">
    <property type="protein sequence ID" value="MDP8568122.1"/>
    <property type="molecule type" value="Genomic_DNA"/>
</dbReference>
<dbReference type="RefSeq" id="WP_306389844.1">
    <property type="nucleotide sequence ID" value="NZ_JAVCAP010000020.1"/>
</dbReference>
<keyword evidence="6" id="KW-0145">Chemotaxis</keyword>
<evidence type="ECO:0000256" key="8">
    <source>
        <dbReference type="ARBA" id="ARBA00022927"/>
    </source>
</evidence>
<keyword evidence="8" id="KW-0653">Protein transport</keyword>
<keyword evidence="5" id="KW-1003">Cell membrane</keyword>